<comment type="caution">
    <text evidence="2">The sequence shown here is derived from an EMBL/GenBank/DDBJ whole genome shotgun (WGS) entry which is preliminary data.</text>
</comment>
<accession>A0ABX5LES5</accession>
<reference evidence="2 3" key="1">
    <citation type="submission" date="2018-03" db="EMBL/GenBank/DDBJ databases">
        <title>Genomic Encyclopedia of Type Strains, Phase III (KMG-III): the genomes of soil and plant-associated and newly described type strains.</title>
        <authorList>
            <person name="Whitman W."/>
        </authorList>
    </citation>
    <scope>NUCLEOTIDE SEQUENCE [LARGE SCALE GENOMIC DNA]</scope>
    <source>
        <strain evidence="2 3">VKM Ac-1602</strain>
    </source>
</reference>
<dbReference type="PROSITE" id="PS51257">
    <property type="entry name" value="PROKAR_LIPOPROTEIN"/>
    <property type="match status" value="1"/>
</dbReference>
<sequence>MAELWQRRRWLSVIVVTVAAVLLSSCSEGGSVPPEDNRRGVVEFVRDSAAVVPAEGWSTGEGAPRANVCGLGWGSTGAQFAYTYWALPNSDFNGDAQRVAEYWRSLGMSVRVTDSTPWPTVYGEGGPVLRASFDTSSSWDGRYSMDAVSRCEPGDSDELNRSYQRRQAEGEVQPGDEPSMSQEDQDWKPPSSDGPVPSAPAAPRLGT</sequence>
<evidence type="ECO:0008006" key="4">
    <source>
        <dbReference type="Google" id="ProtNLM"/>
    </source>
</evidence>
<proteinExistence type="predicted"/>
<keyword evidence="3" id="KW-1185">Reference proteome</keyword>
<dbReference type="Proteomes" id="UP000245674">
    <property type="component" value="Unassembled WGS sequence"/>
</dbReference>
<evidence type="ECO:0000313" key="2">
    <source>
        <dbReference type="EMBL" id="PWJ64696.1"/>
    </source>
</evidence>
<dbReference type="EMBL" id="QGDV01000004">
    <property type="protein sequence ID" value="PWJ64696.1"/>
    <property type="molecule type" value="Genomic_DNA"/>
</dbReference>
<gene>
    <name evidence="2" type="ORF">B0H03_10462</name>
</gene>
<name>A0ABX5LES5_9MICO</name>
<evidence type="ECO:0000256" key="1">
    <source>
        <dbReference type="SAM" id="MobiDB-lite"/>
    </source>
</evidence>
<feature type="region of interest" description="Disordered" evidence="1">
    <location>
        <begin position="148"/>
        <end position="207"/>
    </location>
</feature>
<evidence type="ECO:0000313" key="3">
    <source>
        <dbReference type="Proteomes" id="UP000245674"/>
    </source>
</evidence>
<organism evidence="2 3">
    <name type="scientific">Rathayibacter iranicus NCPPB 2253 = VKM Ac-1602</name>
    <dbReference type="NCBI Taxonomy" id="1328868"/>
    <lineage>
        <taxon>Bacteria</taxon>
        <taxon>Bacillati</taxon>
        <taxon>Actinomycetota</taxon>
        <taxon>Actinomycetes</taxon>
        <taxon>Micrococcales</taxon>
        <taxon>Microbacteriaceae</taxon>
        <taxon>Rathayibacter</taxon>
    </lineage>
</organism>
<protein>
    <recommendedName>
        <fullName evidence="4">Lipoprotein</fullName>
    </recommendedName>
</protein>